<feature type="transmembrane region" description="Helical" evidence="1">
    <location>
        <begin position="118"/>
        <end position="135"/>
    </location>
</feature>
<dbReference type="AlphaFoldDB" id="A0A2A7NFL1"/>
<sequence length="171" mass="18015">MTAESSSVGVPQRKSIPWGEYAISAALLGIGIVVLLDGLRQSESRSASGVGAGFMPTVVGVLLIALSAALTVQIVRGRLGEADEAEGEVDVRRTRWVPMAICVGAVLVFIVGVEPLGYVIVSSIVFWLTAWAVGARHIVRSAIIAIALSLIVYLAFTRLLDIYLPPGVLGF</sequence>
<reference evidence="3" key="3">
    <citation type="submission" date="2020-02" db="EMBL/GenBank/DDBJ databases">
        <authorList>
            <person name="Matsumoto Y."/>
            <person name="Motooka D."/>
            <person name="Nakamura S."/>
        </authorList>
    </citation>
    <scope>NUCLEOTIDE SEQUENCE</scope>
    <source>
        <strain evidence="3">JCM 6377</strain>
    </source>
</reference>
<proteinExistence type="predicted"/>
<dbReference type="OrthoDB" id="5124735at2"/>
<keyword evidence="1" id="KW-1133">Transmembrane helix</keyword>
<keyword evidence="5" id="KW-1185">Reference proteome</keyword>
<protein>
    <recommendedName>
        <fullName evidence="2">DUF1468 domain-containing protein</fullName>
    </recommendedName>
</protein>
<feature type="transmembrane region" description="Helical" evidence="1">
    <location>
        <begin position="142"/>
        <end position="164"/>
    </location>
</feature>
<feature type="transmembrane region" description="Helical" evidence="1">
    <location>
        <begin position="96"/>
        <end position="112"/>
    </location>
</feature>
<organism evidence="4 5">
    <name type="scientific">Mycolicibacterium agri</name>
    <name type="common">Mycobacterium agri</name>
    <dbReference type="NCBI Taxonomy" id="36811"/>
    <lineage>
        <taxon>Bacteria</taxon>
        <taxon>Bacillati</taxon>
        <taxon>Actinomycetota</taxon>
        <taxon>Actinomycetes</taxon>
        <taxon>Mycobacteriales</taxon>
        <taxon>Mycobacteriaceae</taxon>
        <taxon>Mycolicibacterium</taxon>
    </lineage>
</organism>
<dbReference type="Proteomes" id="UP000465302">
    <property type="component" value="Unassembled WGS sequence"/>
</dbReference>
<dbReference type="EMBL" id="PDCP01000002">
    <property type="protein sequence ID" value="PEG42650.1"/>
    <property type="molecule type" value="Genomic_DNA"/>
</dbReference>
<dbReference type="InterPro" id="IPR009936">
    <property type="entry name" value="DUF1468"/>
</dbReference>
<accession>A0A2A7NFL1</accession>
<feature type="transmembrane region" description="Helical" evidence="1">
    <location>
        <begin position="21"/>
        <end position="39"/>
    </location>
</feature>
<dbReference type="Pfam" id="PF07331">
    <property type="entry name" value="TctB"/>
    <property type="match status" value="1"/>
</dbReference>
<evidence type="ECO:0000313" key="6">
    <source>
        <dbReference type="Proteomes" id="UP000465302"/>
    </source>
</evidence>
<dbReference type="RefSeq" id="WP_097937836.1">
    <property type="nucleotide sequence ID" value="NZ_BLKS01000001.1"/>
</dbReference>
<feature type="domain" description="DUF1468" evidence="2">
    <location>
        <begin position="22"/>
        <end position="165"/>
    </location>
</feature>
<evidence type="ECO:0000259" key="2">
    <source>
        <dbReference type="Pfam" id="PF07331"/>
    </source>
</evidence>
<evidence type="ECO:0000256" key="1">
    <source>
        <dbReference type="SAM" id="Phobius"/>
    </source>
</evidence>
<reference evidence="3 6" key="2">
    <citation type="journal article" date="2019" name="Emerg. Microbes Infect.">
        <title>Comprehensive subspecies identification of 175 nontuberculous mycobacteria species based on 7547 genomic profiles.</title>
        <authorList>
            <person name="Matsumoto Y."/>
            <person name="Kinjo T."/>
            <person name="Motooka D."/>
            <person name="Nabeya D."/>
            <person name="Jung N."/>
            <person name="Uechi K."/>
            <person name="Horii T."/>
            <person name="Iida T."/>
            <person name="Fujita J."/>
            <person name="Nakamura S."/>
        </authorList>
    </citation>
    <scope>NUCLEOTIDE SEQUENCE [LARGE SCALE GENOMIC DNA]</scope>
    <source>
        <strain evidence="3 6">JCM 6377</strain>
    </source>
</reference>
<evidence type="ECO:0000313" key="4">
    <source>
        <dbReference type="EMBL" id="PEG42650.1"/>
    </source>
</evidence>
<reference evidence="4 5" key="1">
    <citation type="submission" date="2017-10" db="EMBL/GenBank/DDBJ databases">
        <title>The new phylogeny of genus Mycobacterium.</title>
        <authorList>
            <person name="Tortoli E."/>
            <person name="Trovato A."/>
            <person name="Cirillo D.M."/>
        </authorList>
    </citation>
    <scope>NUCLEOTIDE SEQUENCE [LARGE SCALE GENOMIC DNA]</scope>
    <source>
        <strain evidence="4 5">CCUG37673</strain>
    </source>
</reference>
<dbReference type="EMBL" id="BLKS01000001">
    <property type="protein sequence ID" value="GFG52624.1"/>
    <property type="molecule type" value="Genomic_DNA"/>
</dbReference>
<gene>
    <name evidence="4" type="ORF">CQY20_01235</name>
    <name evidence="3" type="ORF">MAGR_40650</name>
</gene>
<keyword evidence="1" id="KW-0472">Membrane</keyword>
<evidence type="ECO:0000313" key="5">
    <source>
        <dbReference type="Proteomes" id="UP000220914"/>
    </source>
</evidence>
<comment type="caution">
    <text evidence="4">The sequence shown here is derived from an EMBL/GenBank/DDBJ whole genome shotgun (WGS) entry which is preliminary data.</text>
</comment>
<dbReference type="Proteomes" id="UP000220914">
    <property type="component" value="Unassembled WGS sequence"/>
</dbReference>
<evidence type="ECO:0000313" key="3">
    <source>
        <dbReference type="EMBL" id="GFG52624.1"/>
    </source>
</evidence>
<name>A0A2A7NFL1_MYCAG</name>
<feature type="transmembrane region" description="Helical" evidence="1">
    <location>
        <begin position="51"/>
        <end position="75"/>
    </location>
</feature>
<keyword evidence="1" id="KW-0812">Transmembrane</keyword>